<feature type="non-terminal residue" evidence="3">
    <location>
        <position position="1"/>
    </location>
</feature>
<feature type="transmembrane region" description="Helical" evidence="2">
    <location>
        <begin position="77"/>
        <end position="98"/>
    </location>
</feature>
<dbReference type="AlphaFoldDB" id="A0A9W7E6H3"/>
<dbReference type="OrthoDB" id="196633at2759"/>
<evidence type="ECO:0000313" key="4">
    <source>
        <dbReference type="Proteomes" id="UP001165082"/>
    </source>
</evidence>
<sequence>LEDANPFGSKPTFTEATPEGVLPQSDGGSGGRLQTYEATGADNLRLVGKLLGGTLALAYAVKYGSLYFDLPFEPNELVGGAAIVAVPALVAGYYAFGVPSGSAPGSPAVSLSFSSVKKYGVAGTVAYVITEVMFWALAFPAAGAALYGATGHWPDAINDAGDRAKVMGFVFAGANIARLAVPVRLGAAMALAPWVDKNLINRGGEEGEE</sequence>
<evidence type="ECO:0000313" key="3">
    <source>
        <dbReference type="EMBL" id="GMH66920.1"/>
    </source>
</evidence>
<name>A0A9W7E6H3_9STRA</name>
<evidence type="ECO:0000256" key="2">
    <source>
        <dbReference type="SAM" id="Phobius"/>
    </source>
</evidence>
<keyword evidence="4" id="KW-1185">Reference proteome</keyword>
<organism evidence="3 4">
    <name type="scientific">Triparma retinervis</name>
    <dbReference type="NCBI Taxonomy" id="2557542"/>
    <lineage>
        <taxon>Eukaryota</taxon>
        <taxon>Sar</taxon>
        <taxon>Stramenopiles</taxon>
        <taxon>Ochrophyta</taxon>
        <taxon>Bolidophyceae</taxon>
        <taxon>Parmales</taxon>
        <taxon>Triparmaceae</taxon>
        <taxon>Triparma</taxon>
    </lineage>
</organism>
<keyword evidence="2" id="KW-1133">Transmembrane helix</keyword>
<proteinExistence type="predicted"/>
<feature type="region of interest" description="Disordered" evidence="1">
    <location>
        <begin position="1"/>
        <end position="34"/>
    </location>
</feature>
<keyword evidence="2" id="KW-0472">Membrane</keyword>
<protein>
    <submittedName>
        <fullName evidence="3">Uncharacterized protein</fullName>
    </submittedName>
</protein>
<evidence type="ECO:0000256" key="1">
    <source>
        <dbReference type="SAM" id="MobiDB-lite"/>
    </source>
</evidence>
<dbReference type="EMBL" id="BRXZ01004024">
    <property type="protein sequence ID" value="GMH66920.1"/>
    <property type="molecule type" value="Genomic_DNA"/>
</dbReference>
<gene>
    <name evidence="3" type="ORF">TrRE_jg460</name>
</gene>
<keyword evidence="2" id="KW-0812">Transmembrane</keyword>
<comment type="caution">
    <text evidence="3">The sequence shown here is derived from an EMBL/GenBank/DDBJ whole genome shotgun (WGS) entry which is preliminary data.</text>
</comment>
<dbReference type="Proteomes" id="UP001165082">
    <property type="component" value="Unassembled WGS sequence"/>
</dbReference>
<feature type="transmembrane region" description="Helical" evidence="2">
    <location>
        <begin position="119"/>
        <end position="146"/>
    </location>
</feature>
<reference evidence="3" key="1">
    <citation type="submission" date="2022-07" db="EMBL/GenBank/DDBJ databases">
        <title>Genome analysis of Parmales, a sister group of diatoms, reveals the evolutionary specialization of diatoms from phago-mixotrophs to photoautotrophs.</title>
        <authorList>
            <person name="Ban H."/>
            <person name="Sato S."/>
            <person name="Yoshikawa S."/>
            <person name="Kazumasa Y."/>
            <person name="Nakamura Y."/>
            <person name="Ichinomiya M."/>
            <person name="Saitoh K."/>
            <person name="Sato N."/>
            <person name="Blanc-Mathieu R."/>
            <person name="Endo H."/>
            <person name="Kuwata A."/>
            <person name="Ogata H."/>
        </authorList>
    </citation>
    <scope>NUCLEOTIDE SEQUENCE</scope>
</reference>
<accession>A0A9W7E6H3</accession>